<reference evidence="2 3" key="1">
    <citation type="submission" date="2018-06" db="EMBL/GenBank/DDBJ databases">
        <title>Genomic Encyclopedia of Type Strains, Phase IV (KMG-IV): sequencing the most valuable type-strain genomes for metagenomic binning, comparative biology and taxonomic classification.</title>
        <authorList>
            <person name="Goeker M."/>
        </authorList>
    </citation>
    <scope>NUCLEOTIDE SEQUENCE [LARGE SCALE GENOMIC DNA]</scope>
    <source>
        <strain evidence="2 3">DSM 25532</strain>
    </source>
</reference>
<protein>
    <submittedName>
        <fullName evidence="2">Uncharacterized protein</fullName>
    </submittedName>
</protein>
<evidence type="ECO:0000313" key="2">
    <source>
        <dbReference type="EMBL" id="RBP36962.1"/>
    </source>
</evidence>
<dbReference type="EMBL" id="QNRR01000015">
    <property type="protein sequence ID" value="RBP36962.1"/>
    <property type="molecule type" value="Genomic_DNA"/>
</dbReference>
<feature type="transmembrane region" description="Helical" evidence="1">
    <location>
        <begin position="7"/>
        <end position="26"/>
    </location>
</feature>
<dbReference type="RefSeq" id="WP_113961736.1">
    <property type="nucleotide sequence ID" value="NZ_QNRR01000015.1"/>
</dbReference>
<proteinExistence type="predicted"/>
<organism evidence="2 3">
    <name type="scientific">Roseimicrobium gellanilyticum</name>
    <dbReference type="NCBI Taxonomy" id="748857"/>
    <lineage>
        <taxon>Bacteria</taxon>
        <taxon>Pseudomonadati</taxon>
        <taxon>Verrucomicrobiota</taxon>
        <taxon>Verrucomicrobiia</taxon>
        <taxon>Verrucomicrobiales</taxon>
        <taxon>Verrucomicrobiaceae</taxon>
        <taxon>Roseimicrobium</taxon>
    </lineage>
</organism>
<keyword evidence="1" id="KW-0812">Transmembrane</keyword>
<dbReference type="Proteomes" id="UP000253426">
    <property type="component" value="Unassembled WGS sequence"/>
</dbReference>
<dbReference type="AlphaFoldDB" id="A0A366H5P9"/>
<keyword evidence="1" id="KW-0472">Membrane</keyword>
<keyword evidence="1" id="KW-1133">Transmembrane helix</keyword>
<gene>
    <name evidence="2" type="ORF">DES53_115103</name>
</gene>
<evidence type="ECO:0000313" key="3">
    <source>
        <dbReference type="Proteomes" id="UP000253426"/>
    </source>
</evidence>
<sequence length="193" mass="21147">MTRRARLFITALFLLPIGALVVYLFLTWSPGHPFHMRWDPAFAWDSISTEGEGEGNFFSVPVLVENVSSTPIHLLGLSHVPESAGTTPVYSASPHYHTEVPPEIIWWGEEIPAHSTVQVHTSVLVGSMGAARTKDSEVQYLYVSRTKAWLIKGSLWVSARLPASWREHVPLVNANAGAMTISPPKTSAPPATP</sequence>
<comment type="caution">
    <text evidence="2">The sequence shown here is derived from an EMBL/GenBank/DDBJ whole genome shotgun (WGS) entry which is preliminary data.</text>
</comment>
<evidence type="ECO:0000256" key="1">
    <source>
        <dbReference type="SAM" id="Phobius"/>
    </source>
</evidence>
<keyword evidence="3" id="KW-1185">Reference proteome</keyword>
<accession>A0A366H5P9</accession>
<name>A0A366H5P9_9BACT</name>